<evidence type="ECO:0000256" key="6">
    <source>
        <dbReference type="SAM" id="MobiDB-lite"/>
    </source>
</evidence>
<evidence type="ECO:0000256" key="5">
    <source>
        <dbReference type="ARBA" id="ARBA00022833"/>
    </source>
</evidence>
<dbReference type="NCBIfam" id="TIGR00310">
    <property type="entry name" value="ZPR1_znf"/>
    <property type="match status" value="2"/>
</dbReference>
<dbReference type="AlphaFoldDB" id="A0A9W9QBB0"/>
<feature type="compositionally biased region" description="Polar residues" evidence="6">
    <location>
        <begin position="222"/>
        <end position="236"/>
    </location>
</feature>
<name>A0A9W9QBB0_9EURO</name>
<protein>
    <submittedName>
        <fullName evidence="8">Zinc finger protein ZPR1</fullName>
    </submittedName>
</protein>
<comment type="caution">
    <text evidence="8">The sequence shown here is derived from an EMBL/GenBank/DDBJ whole genome shotgun (WGS) entry which is preliminary data.</text>
</comment>
<dbReference type="FunFam" id="2.20.25.420:FF:000001">
    <property type="entry name" value="Zinc finger protein ZPR1"/>
    <property type="match status" value="1"/>
</dbReference>
<dbReference type="Gene3D" id="2.60.120.1040">
    <property type="entry name" value="ZPR1, A/B domain"/>
    <property type="match status" value="2"/>
</dbReference>
<keyword evidence="5" id="KW-0862">Zinc</keyword>
<dbReference type="InterPro" id="IPR040141">
    <property type="entry name" value="ZPR1"/>
</dbReference>
<organism evidence="8 9">
    <name type="scientific">Penicillium atrosanguineum</name>
    <dbReference type="NCBI Taxonomy" id="1132637"/>
    <lineage>
        <taxon>Eukaryota</taxon>
        <taxon>Fungi</taxon>
        <taxon>Dikarya</taxon>
        <taxon>Ascomycota</taxon>
        <taxon>Pezizomycotina</taxon>
        <taxon>Eurotiomycetes</taxon>
        <taxon>Eurotiomycetidae</taxon>
        <taxon>Eurotiales</taxon>
        <taxon>Aspergillaceae</taxon>
        <taxon>Penicillium</taxon>
    </lineage>
</organism>
<proteinExistence type="inferred from homology"/>
<dbReference type="InterPro" id="IPR056180">
    <property type="entry name" value="ZPR1_jr_dom"/>
</dbReference>
<keyword evidence="9" id="KW-1185">Reference proteome</keyword>
<evidence type="ECO:0000256" key="4">
    <source>
        <dbReference type="ARBA" id="ARBA00022771"/>
    </source>
</evidence>
<dbReference type="Proteomes" id="UP001147746">
    <property type="component" value="Unassembled WGS sequence"/>
</dbReference>
<dbReference type="PANTHER" id="PTHR10876">
    <property type="entry name" value="ZINC FINGER PROTEIN ZPR1"/>
    <property type="match status" value="1"/>
</dbReference>
<evidence type="ECO:0000256" key="3">
    <source>
        <dbReference type="ARBA" id="ARBA00022737"/>
    </source>
</evidence>
<evidence type="ECO:0000313" key="8">
    <source>
        <dbReference type="EMBL" id="KAJ5330465.1"/>
    </source>
</evidence>
<feature type="region of interest" description="Disordered" evidence="6">
    <location>
        <begin position="464"/>
        <end position="491"/>
    </location>
</feature>
<dbReference type="PANTHER" id="PTHR10876:SF0">
    <property type="entry name" value="ZINC FINGER PROTEIN ZPR1"/>
    <property type="match status" value="1"/>
</dbReference>
<evidence type="ECO:0000256" key="2">
    <source>
        <dbReference type="ARBA" id="ARBA00022723"/>
    </source>
</evidence>
<feature type="domain" description="Zinc finger ZPR1-type" evidence="7">
    <location>
        <begin position="36"/>
        <end position="193"/>
    </location>
</feature>
<dbReference type="Pfam" id="PF03367">
    <property type="entry name" value="Zn_ribbon_ZPR1"/>
    <property type="match status" value="2"/>
</dbReference>
<dbReference type="InterPro" id="IPR042452">
    <property type="entry name" value="ZPR1_Znf1/2"/>
</dbReference>
<dbReference type="Gene3D" id="2.20.25.420">
    <property type="entry name" value="ZPR1, zinc finger domain"/>
    <property type="match status" value="2"/>
</dbReference>
<evidence type="ECO:0000313" key="9">
    <source>
        <dbReference type="Proteomes" id="UP001147746"/>
    </source>
</evidence>
<keyword evidence="4" id="KW-0863">Zinc-finger</keyword>
<sequence>MSAEEKMDEMIDEQMFQKPGDLVERDDDTGLMQLESMCMNCHKNGETRLLLIRIPYFRDVILESFECEHCHFKNNSIKSAGQIQEKGCSYTVVIENELDMQKQVVKSDVSTFKIDTLGIEAPPGNGQLTNVEGLIQKIHEGLAGDQPARKEQAPELHDALEPIINKLKDILEGNGFPFTISLDDYTGNSWIAPSIGQDHAKKYQRREYFRTHEQNEELGISNDPNASQNEATTTEGETFDSEIVNNQVYTLPAECPACYKPCVVNCKSVDIPHFKQVLLFSTVCGGEVPGEGGKWIKMDGCGYRNSDIKTGGEVPEKGKRIKLSVESEVDLSRDILKSDTCCLSSEELDLTVQSGSLGGRFTTVEGLLTEVRDQLHDHIFDAVGSGAGDSMASDDKNKWDSFFAKLNDAIAGKIKFTITLEDPMASSYVQDLCSPAKDEQIFTEEYTRTDEEEEELGLKDMKTENYEEGHAKEMAEKAAAEKAEAEAEEQS</sequence>
<evidence type="ECO:0000256" key="1">
    <source>
        <dbReference type="ARBA" id="ARBA00008354"/>
    </source>
</evidence>
<dbReference type="GO" id="GO:0008270">
    <property type="term" value="F:zinc ion binding"/>
    <property type="evidence" value="ECO:0007669"/>
    <property type="project" value="UniProtKB-KW"/>
</dbReference>
<dbReference type="GO" id="GO:0005634">
    <property type="term" value="C:nucleus"/>
    <property type="evidence" value="ECO:0007669"/>
    <property type="project" value="TreeGrafter"/>
</dbReference>
<feature type="compositionally biased region" description="Basic and acidic residues" evidence="6">
    <location>
        <begin position="464"/>
        <end position="485"/>
    </location>
</feature>
<keyword evidence="3" id="KW-0677">Repeat</keyword>
<dbReference type="InterPro" id="IPR004457">
    <property type="entry name" value="Znf_ZPR1"/>
</dbReference>
<dbReference type="FunFam" id="2.60.120.1040:FF:000001">
    <property type="entry name" value="Zinc finger protein ZPR1"/>
    <property type="match status" value="1"/>
</dbReference>
<evidence type="ECO:0000259" key="7">
    <source>
        <dbReference type="SMART" id="SM00709"/>
    </source>
</evidence>
<reference evidence="8" key="1">
    <citation type="submission" date="2022-12" db="EMBL/GenBank/DDBJ databases">
        <authorList>
            <person name="Petersen C."/>
        </authorList>
    </citation>
    <scope>NUCLEOTIDE SEQUENCE</scope>
    <source>
        <strain evidence="8">IBT 21472</strain>
    </source>
</reference>
<dbReference type="InterPro" id="IPR042451">
    <property type="entry name" value="ZPR1_A/B_dom"/>
</dbReference>
<dbReference type="SMART" id="SM00709">
    <property type="entry name" value="Zpr1"/>
    <property type="match status" value="2"/>
</dbReference>
<comment type="similarity">
    <text evidence="1">Belongs to the ZPR1 family.</text>
</comment>
<reference evidence="8" key="2">
    <citation type="journal article" date="2023" name="IMA Fungus">
        <title>Comparative genomic study of the Penicillium genus elucidates a diverse pangenome and 15 lateral gene transfer events.</title>
        <authorList>
            <person name="Petersen C."/>
            <person name="Sorensen T."/>
            <person name="Nielsen M.R."/>
            <person name="Sondergaard T.E."/>
            <person name="Sorensen J.L."/>
            <person name="Fitzpatrick D.A."/>
            <person name="Frisvad J.C."/>
            <person name="Nielsen K.L."/>
        </authorList>
    </citation>
    <scope>NUCLEOTIDE SEQUENCE</scope>
    <source>
        <strain evidence="8">IBT 21472</strain>
    </source>
</reference>
<keyword evidence="2" id="KW-0479">Metal-binding</keyword>
<accession>A0A9W9QBB0</accession>
<feature type="region of interest" description="Disordered" evidence="6">
    <location>
        <begin position="215"/>
        <end position="237"/>
    </location>
</feature>
<dbReference type="Pfam" id="PF22794">
    <property type="entry name" value="jr-ZPR1"/>
    <property type="match status" value="2"/>
</dbReference>
<dbReference type="EMBL" id="JAPZBO010000001">
    <property type="protein sequence ID" value="KAJ5330465.1"/>
    <property type="molecule type" value="Genomic_DNA"/>
</dbReference>
<gene>
    <name evidence="8" type="ORF">N7476_000248</name>
</gene>
<feature type="domain" description="Zinc finger ZPR1-type" evidence="7">
    <location>
        <begin position="253"/>
        <end position="431"/>
    </location>
</feature>